<dbReference type="STRING" id="595434.RISK_004994"/>
<dbReference type="EMBL" id="LECT01000042">
    <property type="protein sequence ID" value="KLU03024.1"/>
    <property type="molecule type" value="Genomic_DNA"/>
</dbReference>
<evidence type="ECO:0000313" key="2">
    <source>
        <dbReference type="Proteomes" id="UP000036367"/>
    </source>
</evidence>
<keyword evidence="2" id="KW-1185">Reference proteome</keyword>
<evidence type="ECO:0000313" key="1">
    <source>
        <dbReference type="EMBL" id="KLU03024.1"/>
    </source>
</evidence>
<accession>A0A0J1EBV9</accession>
<sequence length="76" mass="8886">MRFIRHNQPDRYVLASMHQSAREYSFSSNHSVTHVSNSKAVCWNVTRQLNDGRNPDELRILRCPRVTNGSFRTLLL</sequence>
<gene>
    <name evidence="1" type="ORF">RISK_004994</name>
</gene>
<protein>
    <submittedName>
        <fullName evidence="1">Uncharacterized protein</fullName>
    </submittedName>
</protein>
<organism evidence="1 2">
    <name type="scientific">Rhodopirellula islandica</name>
    <dbReference type="NCBI Taxonomy" id="595434"/>
    <lineage>
        <taxon>Bacteria</taxon>
        <taxon>Pseudomonadati</taxon>
        <taxon>Planctomycetota</taxon>
        <taxon>Planctomycetia</taxon>
        <taxon>Pirellulales</taxon>
        <taxon>Pirellulaceae</taxon>
        <taxon>Rhodopirellula</taxon>
    </lineage>
</organism>
<proteinExistence type="predicted"/>
<dbReference type="Proteomes" id="UP000036367">
    <property type="component" value="Unassembled WGS sequence"/>
</dbReference>
<reference evidence="1" key="1">
    <citation type="submission" date="2015-05" db="EMBL/GenBank/DDBJ databases">
        <title>Permanent draft genome of Rhodopirellula islandicus K833.</title>
        <authorList>
            <person name="Kizina J."/>
            <person name="Richter M."/>
            <person name="Glockner F.O."/>
            <person name="Harder J."/>
        </authorList>
    </citation>
    <scope>NUCLEOTIDE SEQUENCE [LARGE SCALE GENOMIC DNA]</scope>
    <source>
        <strain evidence="1">K833</strain>
    </source>
</reference>
<dbReference type="AlphaFoldDB" id="A0A0J1EBV9"/>
<comment type="caution">
    <text evidence="1">The sequence shown here is derived from an EMBL/GenBank/DDBJ whole genome shotgun (WGS) entry which is preliminary data.</text>
</comment>
<name>A0A0J1EBV9_RHOIS</name>